<comment type="cofactor">
    <cofactor evidence="4">
        <name>a divalent metal cation</name>
        <dbReference type="ChEBI" id="CHEBI:60240"/>
    </cofactor>
    <text evidence="4">Binds 2 divalent metal cations per subunit.</text>
</comment>
<proteinExistence type="inferred from homology"/>
<protein>
    <submittedName>
        <fullName evidence="6">Phosphotriesterase-related protein</fullName>
    </submittedName>
</protein>
<feature type="binding site" evidence="4">
    <location>
        <position position="21"/>
    </location>
    <ligand>
        <name>Zn(2+)</name>
        <dbReference type="ChEBI" id="CHEBI:29105"/>
        <label>1</label>
    </ligand>
</feature>
<dbReference type="Proteomes" id="UP000638648">
    <property type="component" value="Unassembled WGS sequence"/>
</dbReference>
<dbReference type="InterPro" id="IPR001559">
    <property type="entry name" value="Phosphotriesterase"/>
</dbReference>
<accession>A0A927N482</accession>
<evidence type="ECO:0000313" key="7">
    <source>
        <dbReference type="Proteomes" id="UP000638648"/>
    </source>
</evidence>
<feature type="binding site" evidence="4">
    <location>
        <position position="196"/>
    </location>
    <ligand>
        <name>Zn(2+)</name>
        <dbReference type="ChEBI" id="CHEBI:29105"/>
        <label>2</label>
    </ligand>
</feature>
<dbReference type="RefSeq" id="WP_192752073.1">
    <property type="nucleotide sequence ID" value="NZ_BAABJL010000024.1"/>
</dbReference>
<dbReference type="PROSITE" id="PS51347">
    <property type="entry name" value="PHOSPHOTRIESTERASE_2"/>
    <property type="match status" value="1"/>
</dbReference>
<feature type="binding site" description="via carbamate group" evidence="4">
    <location>
        <position position="135"/>
    </location>
    <ligand>
        <name>Zn(2+)</name>
        <dbReference type="ChEBI" id="CHEBI:29105"/>
        <label>1</label>
    </ligand>
</feature>
<dbReference type="InterPro" id="IPR032466">
    <property type="entry name" value="Metal_Hydrolase"/>
</dbReference>
<dbReference type="PANTHER" id="PTHR10819">
    <property type="entry name" value="PHOSPHOTRIESTERASE-RELATED"/>
    <property type="match status" value="1"/>
</dbReference>
<keyword evidence="7" id="KW-1185">Reference proteome</keyword>
<dbReference type="AlphaFoldDB" id="A0A927N482"/>
<feature type="binding site" evidence="4">
    <location>
        <position position="250"/>
    </location>
    <ligand>
        <name>Zn(2+)</name>
        <dbReference type="ChEBI" id="CHEBI:29105"/>
        <label>1</label>
    </ligand>
</feature>
<reference evidence="6" key="1">
    <citation type="submission" date="2020-10" db="EMBL/GenBank/DDBJ databases">
        <title>Sequencing the genomes of 1000 actinobacteria strains.</title>
        <authorList>
            <person name="Klenk H.-P."/>
        </authorList>
    </citation>
    <scope>NUCLEOTIDE SEQUENCE</scope>
    <source>
        <strain evidence="6">DSM 45354</strain>
    </source>
</reference>
<dbReference type="PANTHER" id="PTHR10819:SF3">
    <property type="entry name" value="PHOSPHOTRIESTERASE-RELATED PROTEIN"/>
    <property type="match status" value="1"/>
</dbReference>
<dbReference type="EMBL" id="JADBEM010000001">
    <property type="protein sequence ID" value="MBE1608275.1"/>
    <property type="molecule type" value="Genomic_DNA"/>
</dbReference>
<dbReference type="GO" id="GO:0016787">
    <property type="term" value="F:hydrolase activity"/>
    <property type="evidence" value="ECO:0007669"/>
    <property type="project" value="UniProtKB-KW"/>
</dbReference>
<evidence type="ECO:0000256" key="4">
    <source>
        <dbReference type="PIRSR" id="PIRSR601559-51"/>
    </source>
</evidence>
<comment type="caution">
    <text evidence="6">The sequence shown here is derived from an EMBL/GenBank/DDBJ whole genome shotgun (WGS) entry which is preliminary data.</text>
</comment>
<evidence type="ECO:0000256" key="3">
    <source>
        <dbReference type="PIRSR" id="PIRSR601559-50"/>
    </source>
</evidence>
<gene>
    <name evidence="6" type="ORF">HEB94_005123</name>
</gene>
<evidence type="ECO:0000256" key="2">
    <source>
        <dbReference type="ARBA" id="ARBA00022801"/>
    </source>
</evidence>
<organism evidence="6 7">
    <name type="scientific">Actinopolymorpha pittospori</name>
    <dbReference type="NCBI Taxonomy" id="648752"/>
    <lineage>
        <taxon>Bacteria</taxon>
        <taxon>Bacillati</taxon>
        <taxon>Actinomycetota</taxon>
        <taxon>Actinomycetes</taxon>
        <taxon>Propionibacteriales</taxon>
        <taxon>Actinopolymorphaceae</taxon>
        <taxon>Actinopolymorpha</taxon>
    </lineage>
</organism>
<comment type="similarity">
    <text evidence="5">Belongs to the metallo-dependent hydrolases superfamily. Phosphotriesterase family.</text>
</comment>
<feature type="binding site" evidence="4">
    <location>
        <position position="168"/>
    </location>
    <ligand>
        <name>Zn(2+)</name>
        <dbReference type="ChEBI" id="CHEBI:29105"/>
        <label>2</label>
    </ligand>
</feature>
<evidence type="ECO:0000256" key="5">
    <source>
        <dbReference type="PROSITE-ProRule" id="PRU00679"/>
    </source>
</evidence>
<evidence type="ECO:0000256" key="1">
    <source>
        <dbReference type="ARBA" id="ARBA00022723"/>
    </source>
</evidence>
<sequence length="297" mass="32427">MTAPEHLATSAVVIEDSVLVHEHVLVDFGGVLRPGSYDAEDVFAAARPKLEEAYALGCRRLLECTPHHLGRDPWLLARLADATGVEIWTNTGIYGAASRVGVPAYARELSAEDLARRFVDEHTNGIDGVRPRFVKTAVRDGKLEDLDRKLVRAAALAARETGLTVASHTTAGIAAVEQLAIFDEVGVPTSQFVWVHAHAEEDPAYHEQVARAGAWVEFDGLRPGETEWQRTCVERLAAAGLLGRTLIANDSGWYHVGEPDGGEFLGYDFVYTDLLPTLDPAWHRTLMVDNPLAAFGR</sequence>
<dbReference type="Gene3D" id="3.20.20.140">
    <property type="entry name" value="Metal-dependent hydrolases"/>
    <property type="match status" value="1"/>
</dbReference>
<dbReference type="Pfam" id="PF02126">
    <property type="entry name" value="PTE"/>
    <property type="match status" value="1"/>
</dbReference>
<dbReference type="GO" id="GO:0008270">
    <property type="term" value="F:zinc ion binding"/>
    <property type="evidence" value="ECO:0007669"/>
    <property type="project" value="InterPro"/>
</dbReference>
<feature type="binding site" description="via carbamate group" evidence="4">
    <location>
        <position position="135"/>
    </location>
    <ligand>
        <name>Zn(2+)</name>
        <dbReference type="ChEBI" id="CHEBI:29105"/>
        <label>2</label>
    </ligand>
</feature>
<keyword evidence="2" id="KW-0378">Hydrolase</keyword>
<keyword evidence="1 4" id="KW-0479">Metal-binding</keyword>
<feature type="binding site" evidence="4">
    <location>
        <position position="23"/>
    </location>
    <ligand>
        <name>Zn(2+)</name>
        <dbReference type="ChEBI" id="CHEBI:29105"/>
        <label>1</label>
    </ligand>
</feature>
<evidence type="ECO:0000313" key="6">
    <source>
        <dbReference type="EMBL" id="MBE1608275.1"/>
    </source>
</evidence>
<dbReference type="SUPFAM" id="SSF51556">
    <property type="entry name" value="Metallo-dependent hydrolases"/>
    <property type="match status" value="1"/>
</dbReference>
<name>A0A927N482_9ACTN</name>
<feature type="modified residue" description="N6-carboxylysine" evidence="3 5">
    <location>
        <position position="135"/>
    </location>
</feature>